<evidence type="ECO:0000256" key="2">
    <source>
        <dbReference type="ARBA" id="ARBA00022553"/>
    </source>
</evidence>
<dbReference type="PROSITE" id="PS00012">
    <property type="entry name" value="PHOSPHOPANTETHEINE"/>
    <property type="match status" value="1"/>
</dbReference>
<evidence type="ECO:0000313" key="4">
    <source>
        <dbReference type="EMBL" id="GGJ63975.1"/>
    </source>
</evidence>
<sequence length="107" mass="11282">MASAPWNPAFETVLRNGLPGLDKDKALRVDVPLEEYGLDSLALIGIVSSLERAYGVNLAGQVVVPVRMLTAGQLWGIVSAALSPAWDTASTAPALRRSQSPSPWAIA</sequence>
<gene>
    <name evidence="4" type="ORF">GCM10010121_088280</name>
</gene>
<organism evidence="4 5">
    <name type="scientific">Streptomyces brasiliensis</name>
    <dbReference type="NCBI Taxonomy" id="1954"/>
    <lineage>
        <taxon>Bacteria</taxon>
        <taxon>Bacillati</taxon>
        <taxon>Actinomycetota</taxon>
        <taxon>Actinomycetes</taxon>
        <taxon>Kitasatosporales</taxon>
        <taxon>Streptomycetaceae</taxon>
        <taxon>Streptomyces</taxon>
    </lineage>
</organism>
<protein>
    <recommendedName>
        <fullName evidence="3">Carrier domain-containing protein</fullName>
    </recommendedName>
</protein>
<keyword evidence="2" id="KW-0597">Phosphoprotein</keyword>
<dbReference type="InterPro" id="IPR006162">
    <property type="entry name" value="Ppantetheine_attach_site"/>
</dbReference>
<proteinExistence type="predicted"/>
<evidence type="ECO:0000256" key="1">
    <source>
        <dbReference type="ARBA" id="ARBA00022450"/>
    </source>
</evidence>
<dbReference type="SUPFAM" id="SSF47336">
    <property type="entry name" value="ACP-like"/>
    <property type="match status" value="1"/>
</dbReference>
<keyword evidence="5" id="KW-1185">Reference proteome</keyword>
<evidence type="ECO:0000259" key="3">
    <source>
        <dbReference type="PROSITE" id="PS50075"/>
    </source>
</evidence>
<keyword evidence="1" id="KW-0596">Phosphopantetheine</keyword>
<accession>A0A917P6I6</accession>
<dbReference type="RefSeq" id="WP_189316943.1">
    <property type="nucleotide sequence ID" value="NZ_BMQA01000078.1"/>
</dbReference>
<dbReference type="Proteomes" id="UP000657574">
    <property type="component" value="Unassembled WGS sequence"/>
</dbReference>
<dbReference type="Gene3D" id="1.10.1200.10">
    <property type="entry name" value="ACP-like"/>
    <property type="match status" value="1"/>
</dbReference>
<dbReference type="InterPro" id="IPR009081">
    <property type="entry name" value="PP-bd_ACP"/>
</dbReference>
<feature type="domain" description="Carrier" evidence="3">
    <location>
        <begin position="5"/>
        <end position="82"/>
    </location>
</feature>
<dbReference type="Pfam" id="PF00550">
    <property type="entry name" value="PP-binding"/>
    <property type="match status" value="1"/>
</dbReference>
<name>A0A917P6I6_9ACTN</name>
<dbReference type="AlphaFoldDB" id="A0A917P6I6"/>
<dbReference type="PROSITE" id="PS50075">
    <property type="entry name" value="CARRIER"/>
    <property type="match status" value="1"/>
</dbReference>
<evidence type="ECO:0000313" key="5">
    <source>
        <dbReference type="Proteomes" id="UP000657574"/>
    </source>
</evidence>
<comment type="caution">
    <text evidence="4">The sequence shown here is derived from an EMBL/GenBank/DDBJ whole genome shotgun (WGS) entry which is preliminary data.</text>
</comment>
<reference evidence="4" key="1">
    <citation type="journal article" date="2014" name="Int. J. Syst. Evol. Microbiol.">
        <title>Complete genome sequence of Corynebacterium casei LMG S-19264T (=DSM 44701T), isolated from a smear-ripened cheese.</title>
        <authorList>
            <consortium name="US DOE Joint Genome Institute (JGI-PGF)"/>
            <person name="Walter F."/>
            <person name="Albersmeier A."/>
            <person name="Kalinowski J."/>
            <person name="Ruckert C."/>
        </authorList>
    </citation>
    <scope>NUCLEOTIDE SEQUENCE</scope>
    <source>
        <strain evidence="4">JCM 3086</strain>
    </source>
</reference>
<dbReference type="InterPro" id="IPR036736">
    <property type="entry name" value="ACP-like_sf"/>
</dbReference>
<reference evidence="4" key="2">
    <citation type="submission" date="2020-09" db="EMBL/GenBank/DDBJ databases">
        <authorList>
            <person name="Sun Q."/>
            <person name="Ohkuma M."/>
        </authorList>
    </citation>
    <scope>NUCLEOTIDE SEQUENCE</scope>
    <source>
        <strain evidence="4">JCM 3086</strain>
    </source>
</reference>
<dbReference type="EMBL" id="BMQA01000078">
    <property type="protein sequence ID" value="GGJ63975.1"/>
    <property type="molecule type" value="Genomic_DNA"/>
</dbReference>